<dbReference type="Proteomes" id="UP000250179">
    <property type="component" value="Chromosome"/>
</dbReference>
<dbReference type="EMBL" id="CP014862">
    <property type="protein sequence ID" value="ASJ02193.1"/>
    <property type="molecule type" value="Genomic_DNA"/>
</dbReference>
<protein>
    <recommendedName>
        <fullName evidence="1">GINS subunit domain-containing protein</fullName>
    </recommendedName>
</protein>
<dbReference type="InterPro" id="IPR021151">
    <property type="entry name" value="GINS_A"/>
</dbReference>
<dbReference type="Gene3D" id="1.20.58.2050">
    <property type="match status" value="1"/>
</dbReference>
<proteinExistence type="predicted"/>
<gene>
    <name evidence="2" type="ORF">A3L09_02375</name>
</gene>
<name>A0A2Z2M9W3_THEPR</name>
<dbReference type="GeneID" id="33319220"/>
<dbReference type="OrthoDB" id="85637at2157"/>
<dbReference type="CDD" id="cd11714">
    <property type="entry name" value="GINS_A_archaea"/>
    <property type="match status" value="1"/>
</dbReference>
<evidence type="ECO:0000313" key="3">
    <source>
        <dbReference type="Proteomes" id="UP000250179"/>
    </source>
</evidence>
<dbReference type="CDD" id="cd21697">
    <property type="entry name" value="GINS_B_archaea_Gins23"/>
    <property type="match status" value="1"/>
</dbReference>
<dbReference type="AlphaFoldDB" id="A0A2Z2M9W3"/>
<dbReference type="InterPro" id="IPR038437">
    <property type="entry name" value="GINS_Psf3_sf"/>
</dbReference>
<evidence type="ECO:0000313" key="2">
    <source>
        <dbReference type="EMBL" id="ASJ02193.1"/>
    </source>
</evidence>
<sequence>MFTGRALIPIKILQPYGDWNAGDIALVEDWKAKVLWESGIGEVVDETDKIIGEIDKVIAEERESEPLVPLPAGLYERAEFYIYYLENYVRRNPGDSIDVLSVKMTKLANLKKKFRYLKELRFKKILETVRLRPNSLEVLGRLSPEERRIYIELSKIRNDWLGEG</sequence>
<evidence type="ECO:0000259" key="1">
    <source>
        <dbReference type="Pfam" id="PF05916"/>
    </source>
</evidence>
<accession>A0A2Z2M9W3</accession>
<feature type="domain" description="GINS subunit" evidence="1">
    <location>
        <begin position="70"/>
        <end position="162"/>
    </location>
</feature>
<dbReference type="RefSeq" id="WP_088857459.1">
    <property type="nucleotide sequence ID" value="NZ_CP014862.1"/>
</dbReference>
<dbReference type="KEGG" id="tprf:A3L09_02375"/>
<keyword evidence="3" id="KW-1185">Reference proteome</keyword>
<dbReference type="Pfam" id="PF05916">
    <property type="entry name" value="Sld5"/>
    <property type="match status" value="1"/>
</dbReference>
<reference evidence="2 3" key="1">
    <citation type="submission" date="2016-03" db="EMBL/GenBank/DDBJ databases">
        <title>Complete genome sequence of Thermococcus profundus strain DT5432.</title>
        <authorList>
            <person name="Oger P.M."/>
        </authorList>
    </citation>
    <scope>NUCLEOTIDE SEQUENCE [LARGE SCALE GENOMIC DNA]</scope>
    <source>
        <strain evidence="2 3">DT 5432</strain>
    </source>
</reference>
<organism evidence="2 3">
    <name type="scientific">Thermococcus profundus</name>
    <dbReference type="NCBI Taxonomy" id="49899"/>
    <lineage>
        <taxon>Archaea</taxon>
        <taxon>Methanobacteriati</taxon>
        <taxon>Methanobacteriota</taxon>
        <taxon>Thermococci</taxon>
        <taxon>Thermococcales</taxon>
        <taxon>Thermococcaceae</taxon>
        <taxon>Thermococcus</taxon>
    </lineage>
</organism>